<keyword evidence="5 9" id="KW-0067">ATP-binding</keyword>
<dbReference type="PROSITE" id="PS50001">
    <property type="entry name" value="SH2"/>
    <property type="match status" value="1"/>
</dbReference>
<dbReference type="InParanoid" id="E3MDA5"/>
<evidence type="ECO:0000313" key="14">
    <source>
        <dbReference type="Proteomes" id="UP000008281"/>
    </source>
</evidence>
<keyword evidence="3 9" id="KW-0547">Nucleotide-binding</keyword>
<dbReference type="InterPro" id="IPR011009">
    <property type="entry name" value="Kinase-like_dom_sf"/>
</dbReference>
<feature type="domain" description="Protein kinase" evidence="12">
    <location>
        <begin position="146"/>
        <end position="464"/>
    </location>
</feature>
<feature type="domain" description="SH2" evidence="11">
    <location>
        <begin position="10"/>
        <end position="131"/>
    </location>
</feature>
<dbReference type="Gene3D" id="1.10.510.10">
    <property type="entry name" value="Transferase(Phosphotransferase) domain 1"/>
    <property type="match status" value="1"/>
</dbReference>
<comment type="catalytic activity">
    <reaction evidence="7">
        <text>L-tyrosyl-[protein] + ATP = O-phospho-L-tyrosyl-[protein] + ADP + H(+)</text>
        <dbReference type="Rhea" id="RHEA:10596"/>
        <dbReference type="Rhea" id="RHEA-COMP:10136"/>
        <dbReference type="Rhea" id="RHEA-COMP:20101"/>
        <dbReference type="ChEBI" id="CHEBI:15378"/>
        <dbReference type="ChEBI" id="CHEBI:30616"/>
        <dbReference type="ChEBI" id="CHEBI:46858"/>
        <dbReference type="ChEBI" id="CHEBI:61978"/>
        <dbReference type="ChEBI" id="CHEBI:456216"/>
        <dbReference type="EC" id="2.7.10.2"/>
    </reaction>
</comment>
<keyword evidence="8" id="KW-0727">SH2 domain</keyword>
<evidence type="ECO:0000256" key="5">
    <source>
        <dbReference type="ARBA" id="ARBA00022840"/>
    </source>
</evidence>
<evidence type="ECO:0000256" key="7">
    <source>
        <dbReference type="ARBA" id="ARBA00051245"/>
    </source>
</evidence>
<feature type="region of interest" description="Disordered" evidence="10">
    <location>
        <begin position="372"/>
        <end position="406"/>
    </location>
</feature>
<sequence length="560" mass="62097">MATPLSDLPYFHGTVDTRECRELLPDLGDFLVRNFVRELEPTGSPTSIHCLLTVAVTTDQASAKSKVIPEDYSFKETCLTRLRTYAILTSDNNVFNVQGCSEKFATVQSLCESLINSKQSLPNGGMLVKAVTRKPWQLLSKCIEYPNPEVLLGKGAYGKVIKARLVREGREPITVALKSSTEEGAHVFSDMYAEARAMRRLIHPNIIRIEGVVVEKLPILLAVEFIEGTSLLSALQKNKVSNQMRFPVVVGILYGLLYMHTNNYIHRDIAARNVMVSNDCRLVKIIDFGLAKHGLRFTVSNPCQHPPKLKLFQLGATQKIPAKWLSPEVLKTWTFSTKSDTWAFGVCIWEIYHNGAEPAYTVRKVAPKASAAAAAPEKNTKTVTRRRKKISGGAPGAPAAPAASVKREIGKENDGKHLKITENLEFLPPLFEPMFDRMFSLKTRDRIELAAMADEVEKKILPALPKMIADEVRVHVEKRPPFDPKFRVQLMSVSDGSRVSTLRSAPTGKSNTATPKRSLAAMNDLSKIGAPNDNKADGKGAEKKEKVAEKQKTARRKAKK</sequence>
<evidence type="ECO:0000256" key="3">
    <source>
        <dbReference type="ARBA" id="ARBA00022741"/>
    </source>
</evidence>
<evidence type="ECO:0000256" key="4">
    <source>
        <dbReference type="ARBA" id="ARBA00022777"/>
    </source>
</evidence>
<dbReference type="InterPro" id="IPR000719">
    <property type="entry name" value="Prot_kinase_dom"/>
</dbReference>
<evidence type="ECO:0000259" key="12">
    <source>
        <dbReference type="PROSITE" id="PS50011"/>
    </source>
</evidence>
<keyword evidence="6" id="KW-0829">Tyrosine-protein kinase</keyword>
<dbReference type="InterPro" id="IPR000980">
    <property type="entry name" value="SH2"/>
</dbReference>
<dbReference type="STRING" id="31234.E3MDA5"/>
<evidence type="ECO:0000256" key="1">
    <source>
        <dbReference type="ARBA" id="ARBA00011903"/>
    </source>
</evidence>
<reference evidence="13" key="1">
    <citation type="submission" date="2007-07" db="EMBL/GenBank/DDBJ databases">
        <title>PCAP assembly of the Caenorhabditis remanei genome.</title>
        <authorList>
            <consortium name="The Caenorhabditis remanei Sequencing Consortium"/>
            <person name="Wilson R.K."/>
        </authorList>
    </citation>
    <scope>NUCLEOTIDE SEQUENCE [LARGE SCALE GENOMIC DNA]</scope>
    <source>
        <strain evidence="13">PB4641</strain>
    </source>
</reference>
<evidence type="ECO:0000256" key="9">
    <source>
        <dbReference type="PROSITE-ProRule" id="PRU10141"/>
    </source>
</evidence>
<proteinExistence type="predicted"/>
<accession>E3MDA5</accession>
<dbReference type="InterPro" id="IPR036860">
    <property type="entry name" value="SH2_dom_sf"/>
</dbReference>
<dbReference type="PROSITE" id="PS00109">
    <property type="entry name" value="PROTEIN_KINASE_TYR"/>
    <property type="match status" value="1"/>
</dbReference>
<dbReference type="InterPro" id="IPR008266">
    <property type="entry name" value="Tyr_kinase_AS"/>
</dbReference>
<keyword evidence="14" id="KW-1185">Reference proteome</keyword>
<organism evidence="14">
    <name type="scientific">Caenorhabditis remanei</name>
    <name type="common">Caenorhabditis vulgaris</name>
    <dbReference type="NCBI Taxonomy" id="31234"/>
    <lineage>
        <taxon>Eukaryota</taxon>
        <taxon>Metazoa</taxon>
        <taxon>Ecdysozoa</taxon>
        <taxon>Nematoda</taxon>
        <taxon>Chromadorea</taxon>
        <taxon>Rhabditida</taxon>
        <taxon>Rhabditina</taxon>
        <taxon>Rhabditomorpha</taxon>
        <taxon>Rhabditoidea</taxon>
        <taxon>Rhabditidae</taxon>
        <taxon>Peloderinae</taxon>
        <taxon>Caenorhabditis</taxon>
    </lineage>
</organism>
<feature type="region of interest" description="Disordered" evidence="10">
    <location>
        <begin position="495"/>
        <end position="560"/>
    </location>
</feature>
<feature type="compositionally biased region" description="Basic and acidic residues" evidence="10">
    <location>
        <begin position="534"/>
        <end position="552"/>
    </location>
</feature>
<evidence type="ECO:0000256" key="10">
    <source>
        <dbReference type="SAM" id="MobiDB-lite"/>
    </source>
</evidence>
<dbReference type="AlphaFoldDB" id="E3MDA5"/>
<dbReference type="InterPro" id="IPR020635">
    <property type="entry name" value="Tyr_kinase_cat_dom"/>
</dbReference>
<dbReference type="PROSITE" id="PS50011">
    <property type="entry name" value="PROTEIN_KINASE_DOM"/>
    <property type="match status" value="1"/>
</dbReference>
<keyword evidence="2" id="KW-0808">Transferase</keyword>
<name>E3MDA5_CAERE</name>
<evidence type="ECO:0000256" key="8">
    <source>
        <dbReference type="PROSITE-ProRule" id="PRU00191"/>
    </source>
</evidence>
<dbReference type="EMBL" id="DS268436">
    <property type="protein sequence ID" value="EFO98916.1"/>
    <property type="molecule type" value="Genomic_DNA"/>
</dbReference>
<keyword evidence="4" id="KW-0418">Kinase</keyword>
<dbReference type="SMART" id="SM00219">
    <property type="entry name" value="TyrKc"/>
    <property type="match status" value="1"/>
</dbReference>
<dbReference type="InterPro" id="IPR001245">
    <property type="entry name" value="Ser-Thr/Tyr_kinase_cat_dom"/>
</dbReference>
<dbReference type="PANTHER" id="PTHR24418">
    <property type="entry name" value="TYROSINE-PROTEIN KINASE"/>
    <property type="match status" value="1"/>
</dbReference>
<protein>
    <recommendedName>
        <fullName evidence="1">non-specific protein-tyrosine kinase</fullName>
        <ecNumber evidence="1">2.7.10.2</ecNumber>
    </recommendedName>
</protein>
<dbReference type="SUPFAM" id="SSF55550">
    <property type="entry name" value="SH2 domain"/>
    <property type="match status" value="1"/>
</dbReference>
<dbReference type="SUPFAM" id="SSF56112">
    <property type="entry name" value="Protein kinase-like (PK-like)"/>
    <property type="match status" value="1"/>
</dbReference>
<evidence type="ECO:0000256" key="6">
    <source>
        <dbReference type="ARBA" id="ARBA00023137"/>
    </source>
</evidence>
<dbReference type="Pfam" id="PF07714">
    <property type="entry name" value="PK_Tyr_Ser-Thr"/>
    <property type="match status" value="1"/>
</dbReference>
<evidence type="ECO:0000259" key="11">
    <source>
        <dbReference type="PROSITE" id="PS50001"/>
    </source>
</evidence>
<dbReference type="Gene3D" id="3.30.505.10">
    <property type="entry name" value="SH2 domain"/>
    <property type="match status" value="1"/>
</dbReference>
<dbReference type="PROSITE" id="PS00107">
    <property type="entry name" value="PROTEIN_KINASE_ATP"/>
    <property type="match status" value="1"/>
</dbReference>
<evidence type="ECO:0000313" key="13">
    <source>
        <dbReference type="EMBL" id="EFO98916.1"/>
    </source>
</evidence>
<gene>
    <name evidence="13" type="ORF">CRE_19717</name>
</gene>
<dbReference type="OrthoDB" id="5863453at2759"/>
<dbReference type="GO" id="GO:0004715">
    <property type="term" value="F:non-membrane spanning protein tyrosine kinase activity"/>
    <property type="evidence" value="ECO:0007669"/>
    <property type="project" value="UniProtKB-EC"/>
</dbReference>
<feature type="compositionally biased region" description="Polar residues" evidence="10">
    <location>
        <begin position="495"/>
        <end position="515"/>
    </location>
</feature>
<dbReference type="HOGENOM" id="CLU_504568_0_0_1"/>
<dbReference type="Proteomes" id="UP000008281">
    <property type="component" value="Unassembled WGS sequence"/>
</dbReference>
<dbReference type="eggNOG" id="KOG0194">
    <property type="taxonomic scope" value="Eukaryota"/>
</dbReference>
<dbReference type="GO" id="GO:0005524">
    <property type="term" value="F:ATP binding"/>
    <property type="evidence" value="ECO:0007669"/>
    <property type="project" value="UniProtKB-UniRule"/>
</dbReference>
<dbReference type="InterPro" id="IPR050198">
    <property type="entry name" value="Non-receptor_tyrosine_kinases"/>
</dbReference>
<dbReference type="EC" id="2.7.10.2" evidence="1"/>
<evidence type="ECO:0000256" key="2">
    <source>
        <dbReference type="ARBA" id="ARBA00022679"/>
    </source>
</evidence>
<feature type="binding site" evidence="9">
    <location>
        <position position="178"/>
    </location>
    <ligand>
        <name>ATP</name>
        <dbReference type="ChEBI" id="CHEBI:30616"/>
    </ligand>
</feature>
<dbReference type="InterPro" id="IPR017441">
    <property type="entry name" value="Protein_kinase_ATP_BS"/>
</dbReference>